<keyword evidence="2 5" id="KW-0689">Ribosomal protein</keyword>
<dbReference type="InterPro" id="IPR000754">
    <property type="entry name" value="Ribosomal_uS9"/>
</dbReference>
<evidence type="ECO:0000256" key="1">
    <source>
        <dbReference type="ARBA" id="ARBA00005251"/>
    </source>
</evidence>
<dbReference type="GO" id="GO:0022627">
    <property type="term" value="C:cytosolic small ribosomal subunit"/>
    <property type="evidence" value="ECO:0007669"/>
    <property type="project" value="TreeGrafter"/>
</dbReference>
<dbReference type="PROSITE" id="PS00360">
    <property type="entry name" value="RIBOSOMAL_S9"/>
    <property type="match status" value="1"/>
</dbReference>
<dbReference type="GO" id="GO:0006412">
    <property type="term" value="P:translation"/>
    <property type="evidence" value="ECO:0007669"/>
    <property type="project" value="UniProtKB-UniRule"/>
</dbReference>
<proteinExistence type="inferred from homology"/>
<dbReference type="InterPro" id="IPR020568">
    <property type="entry name" value="Ribosomal_Su5_D2-typ_SF"/>
</dbReference>
<gene>
    <name evidence="5 7" type="primary">rpsI</name>
    <name evidence="7" type="ORF">IAA72_06090</name>
</gene>
<name>A0A9D9IB39_9SPIO</name>
<evidence type="ECO:0000256" key="4">
    <source>
        <dbReference type="ARBA" id="ARBA00035259"/>
    </source>
</evidence>
<dbReference type="PANTHER" id="PTHR21569:SF1">
    <property type="entry name" value="SMALL RIBOSOMAL SUBUNIT PROTEIN US9M"/>
    <property type="match status" value="1"/>
</dbReference>
<evidence type="ECO:0000256" key="2">
    <source>
        <dbReference type="ARBA" id="ARBA00022980"/>
    </source>
</evidence>
<dbReference type="InterPro" id="IPR023035">
    <property type="entry name" value="Ribosomal_uS9_bac/plastid"/>
</dbReference>
<dbReference type="Gene3D" id="3.30.230.10">
    <property type="match status" value="1"/>
</dbReference>
<dbReference type="Pfam" id="PF00380">
    <property type="entry name" value="Ribosomal_S9"/>
    <property type="match status" value="1"/>
</dbReference>
<accession>A0A9D9IB39</accession>
<dbReference type="InterPro" id="IPR014721">
    <property type="entry name" value="Ribsml_uS5_D2-typ_fold_subgr"/>
</dbReference>
<dbReference type="EMBL" id="JADIMF010000095">
    <property type="protein sequence ID" value="MBO8469334.1"/>
    <property type="molecule type" value="Genomic_DNA"/>
</dbReference>
<comment type="caution">
    <text evidence="7">The sequence shown here is derived from an EMBL/GenBank/DDBJ whole genome shotgun (WGS) entry which is preliminary data.</text>
</comment>
<sequence>MATNKDNKTINLGHGVGRRKTSVARVYLRDGNGQVKVNGKKLEEYFVDAINAAKVVQPFEVTETTGKYDVVITVCGGGICSQAEACRHGLSRALVDYNADLRAALHAAGFMTRDPRMVERKKYGQKGARRRFQFSKR</sequence>
<evidence type="ECO:0000313" key="8">
    <source>
        <dbReference type="Proteomes" id="UP000810292"/>
    </source>
</evidence>
<comment type="similarity">
    <text evidence="1 5 6">Belongs to the universal ribosomal protein uS9 family.</text>
</comment>
<organism evidence="7 8">
    <name type="scientific">Candidatus Ornithospirochaeta stercoravium</name>
    <dbReference type="NCBI Taxonomy" id="2840897"/>
    <lineage>
        <taxon>Bacteria</taxon>
        <taxon>Pseudomonadati</taxon>
        <taxon>Spirochaetota</taxon>
        <taxon>Spirochaetia</taxon>
        <taxon>Spirochaetales</taxon>
        <taxon>Spirochaetaceae</taxon>
        <taxon>Spirochaetaceae incertae sedis</taxon>
        <taxon>Candidatus Ornithospirochaeta</taxon>
    </lineage>
</organism>
<reference evidence="7" key="2">
    <citation type="journal article" date="2021" name="PeerJ">
        <title>Extensive microbial diversity within the chicken gut microbiome revealed by metagenomics and culture.</title>
        <authorList>
            <person name="Gilroy R."/>
            <person name="Ravi A."/>
            <person name="Getino M."/>
            <person name="Pursley I."/>
            <person name="Horton D.L."/>
            <person name="Alikhan N.F."/>
            <person name="Baker D."/>
            <person name="Gharbi K."/>
            <person name="Hall N."/>
            <person name="Watson M."/>
            <person name="Adriaenssens E.M."/>
            <person name="Foster-Nyarko E."/>
            <person name="Jarju S."/>
            <person name="Secka A."/>
            <person name="Antonio M."/>
            <person name="Oren A."/>
            <person name="Chaudhuri R.R."/>
            <person name="La Ragione R."/>
            <person name="Hildebrand F."/>
            <person name="Pallen M.J."/>
        </authorList>
    </citation>
    <scope>NUCLEOTIDE SEQUENCE</scope>
    <source>
        <strain evidence="7">14700</strain>
    </source>
</reference>
<dbReference type="FunFam" id="3.30.230.10:FF:000001">
    <property type="entry name" value="30S ribosomal protein S9"/>
    <property type="match status" value="1"/>
</dbReference>
<evidence type="ECO:0000256" key="6">
    <source>
        <dbReference type="RuleBase" id="RU003815"/>
    </source>
</evidence>
<dbReference type="GO" id="GO:0003723">
    <property type="term" value="F:RNA binding"/>
    <property type="evidence" value="ECO:0007669"/>
    <property type="project" value="TreeGrafter"/>
</dbReference>
<evidence type="ECO:0000313" key="7">
    <source>
        <dbReference type="EMBL" id="MBO8469334.1"/>
    </source>
</evidence>
<reference evidence="7" key="1">
    <citation type="submission" date="2020-10" db="EMBL/GenBank/DDBJ databases">
        <authorList>
            <person name="Gilroy R."/>
        </authorList>
    </citation>
    <scope>NUCLEOTIDE SEQUENCE</scope>
    <source>
        <strain evidence="7">14700</strain>
    </source>
</reference>
<dbReference type="AlphaFoldDB" id="A0A9D9IB39"/>
<dbReference type="InterPro" id="IPR020574">
    <property type="entry name" value="Ribosomal_uS9_CS"/>
</dbReference>
<keyword evidence="3 5" id="KW-0687">Ribonucleoprotein</keyword>
<dbReference type="HAMAP" id="MF_00532_B">
    <property type="entry name" value="Ribosomal_uS9_B"/>
    <property type="match status" value="1"/>
</dbReference>
<evidence type="ECO:0000256" key="3">
    <source>
        <dbReference type="ARBA" id="ARBA00023274"/>
    </source>
</evidence>
<dbReference type="GO" id="GO:0003735">
    <property type="term" value="F:structural constituent of ribosome"/>
    <property type="evidence" value="ECO:0007669"/>
    <property type="project" value="InterPro"/>
</dbReference>
<protein>
    <recommendedName>
        <fullName evidence="4 5">Small ribosomal subunit protein uS9</fullName>
    </recommendedName>
</protein>
<evidence type="ECO:0000256" key="5">
    <source>
        <dbReference type="HAMAP-Rule" id="MF_00532"/>
    </source>
</evidence>
<dbReference type="PANTHER" id="PTHR21569">
    <property type="entry name" value="RIBOSOMAL PROTEIN S9"/>
    <property type="match status" value="1"/>
</dbReference>
<dbReference type="Proteomes" id="UP000810292">
    <property type="component" value="Unassembled WGS sequence"/>
</dbReference>
<dbReference type="NCBIfam" id="NF001099">
    <property type="entry name" value="PRK00132.1"/>
    <property type="match status" value="1"/>
</dbReference>
<dbReference type="SUPFAM" id="SSF54211">
    <property type="entry name" value="Ribosomal protein S5 domain 2-like"/>
    <property type="match status" value="1"/>
</dbReference>